<dbReference type="Gene3D" id="3.20.20.150">
    <property type="entry name" value="Divalent-metal-dependent TIM barrel enzymes"/>
    <property type="match status" value="1"/>
</dbReference>
<accession>A0A329X946</accession>
<proteinExistence type="predicted"/>
<dbReference type="EMBL" id="WSFC01000026">
    <property type="protein sequence ID" value="NDL04137.1"/>
    <property type="molecule type" value="Genomic_DNA"/>
</dbReference>
<reference evidence="1 4" key="3">
    <citation type="submission" date="2019-12" db="EMBL/GenBank/DDBJ databases">
        <title>Engineering Photorhabdus to improve their lethality against agricultural pests.</title>
        <authorList>
            <person name="Machado R.A.R."/>
        </authorList>
    </citation>
    <scope>NUCLEOTIDE SEQUENCE [LARGE SCALE GENOMIC DNA]</scope>
    <source>
        <strain evidence="1 4">M-CN4</strain>
    </source>
</reference>
<evidence type="ECO:0000313" key="4">
    <source>
        <dbReference type="Proteomes" id="UP000466619"/>
    </source>
</evidence>
<sequence>MSKYEKLGIGVNYKSSFSKEIYKNIQHIDVLEVHSKKFFWDKEDTYLEKCCNEVPIIFHGLDMSLGSEESLDSEYIYLSSFKLLLCWLHSLTPVTSLSMLPGIRSLAIAIHLEIHRVYNIFN</sequence>
<dbReference type="Pfam" id="PF05114">
    <property type="entry name" value="MbnB_TglH_ChrH"/>
    <property type="match status" value="1"/>
</dbReference>
<reference evidence="2 3" key="2">
    <citation type="journal article" date="2018" name="Int. J. Syst. Evol. Microbiol.">
        <title>Whole-genome-based revisit of Photorhabdus phylogeny: proposal for the elevation of most Photorhabdus subspecies to the species level and description of one novel species Photorhabdus bodei sp. nov., and one novel subspecies Photorhabdus laumondii subsp. clarkei subsp. nov.</title>
        <authorList>
            <person name="Machado R.A.R."/>
            <person name="Wuthrich D."/>
            <person name="Kuhnert P."/>
            <person name="Arce C.C.M."/>
            <person name="Thonen L."/>
            <person name="Ruiz C."/>
            <person name="Zhang X."/>
            <person name="Robert C.A.M."/>
            <person name="Karimi J."/>
            <person name="Kamali S."/>
            <person name="Ma J."/>
            <person name="Bruggmann R."/>
            <person name="Erb M."/>
        </authorList>
    </citation>
    <scope>NUCLEOTIDE SEQUENCE [LARGE SCALE GENOMIC DNA]</scope>
    <source>
        <strain evidence="2 3">LJ24-63</strain>
    </source>
</reference>
<dbReference type="InterPro" id="IPR007801">
    <property type="entry name" value="MbnB/TglH/ChrH"/>
</dbReference>
<protein>
    <submittedName>
        <fullName evidence="1">DUF692 family protein</fullName>
    </submittedName>
</protein>
<organism evidence="2 3">
    <name type="scientific">Photorhabdus bodei</name>
    <dbReference type="NCBI Taxonomy" id="2029681"/>
    <lineage>
        <taxon>Bacteria</taxon>
        <taxon>Pseudomonadati</taxon>
        <taxon>Pseudomonadota</taxon>
        <taxon>Gammaproteobacteria</taxon>
        <taxon>Enterobacterales</taxon>
        <taxon>Morganellaceae</taxon>
        <taxon>Photorhabdus</taxon>
    </lineage>
</organism>
<dbReference type="AlphaFoldDB" id="A0A329X946"/>
<dbReference type="Proteomes" id="UP000250919">
    <property type="component" value="Unassembled WGS sequence"/>
</dbReference>
<dbReference type="EMBL" id="NSCM01000018">
    <property type="protein sequence ID" value="RAX12172.1"/>
    <property type="molecule type" value="Genomic_DNA"/>
</dbReference>
<reference evidence="2" key="1">
    <citation type="submission" date="2017-08" db="EMBL/GenBank/DDBJ databases">
        <authorList>
            <person name="de Groot N.N."/>
        </authorList>
    </citation>
    <scope>NUCLEOTIDE SEQUENCE</scope>
    <source>
        <strain evidence="2">LJ24-63</strain>
    </source>
</reference>
<evidence type="ECO:0000313" key="3">
    <source>
        <dbReference type="Proteomes" id="UP000250919"/>
    </source>
</evidence>
<dbReference type="Proteomes" id="UP000466619">
    <property type="component" value="Unassembled WGS sequence"/>
</dbReference>
<gene>
    <name evidence="2" type="ORF">CKY02_12075</name>
    <name evidence="1" type="ORF">GPY48_13195</name>
</gene>
<name>A0A329X946_9GAMM</name>
<evidence type="ECO:0000313" key="2">
    <source>
        <dbReference type="EMBL" id="RAX12172.1"/>
    </source>
</evidence>
<evidence type="ECO:0000313" key="1">
    <source>
        <dbReference type="EMBL" id="NDL04137.1"/>
    </source>
</evidence>
<keyword evidence="4" id="KW-1185">Reference proteome</keyword>
<comment type="caution">
    <text evidence="2">The sequence shown here is derived from an EMBL/GenBank/DDBJ whole genome shotgun (WGS) entry which is preliminary data.</text>
</comment>